<evidence type="ECO:0000256" key="1">
    <source>
        <dbReference type="SAM" id="SignalP"/>
    </source>
</evidence>
<dbReference type="EMBL" id="CP055153">
    <property type="protein sequence ID" value="QMU27620.1"/>
    <property type="molecule type" value="Genomic_DNA"/>
</dbReference>
<protein>
    <recommendedName>
        <fullName evidence="4">DUF3575 domain-containing protein</fullName>
    </recommendedName>
</protein>
<evidence type="ECO:0000313" key="2">
    <source>
        <dbReference type="EMBL" id="QMU27620.1"/>
    </source>
</evidence>
<dbReference type="KEGG" id="add:HUW48_05980"/>
<gene>
    <name evidence="2" type="ORF">HUW48_05980</name>
</gene>
<dbReference type="Proteomes" id="UP000514509">
    <property type="component" value="Chromosome"/>
</dbReference>
<evidence type="ECO:0008006" key="4">
    <source>
        <dbReference type="Google" id="ProtNLM"/>
    </source>
</evidence>
<reference evidence="2 3" key="1">
    <citation type="submission" date="2020-08" db="EMBL/GenBank/DDBJ databases">
        <title>Adhaeribacter dokdonensis sp. nov., isolated from the rhizosphere of Elymus tsukushiensis, a plant native to the Dokdo Islands, Republic of Korea.</title>
        <authorList>
            <person name="Ghim S.Y."/>
        </authorList>
    </citation>
    <scope>NUCLEOTIDE SEQUENCE [LARGE SCALE GENOMIC DNA]</scope>
    <source>
        <strain evidence="2 3">KUDC8001</strain>
    </source>
</reference>
<evidence type="ECO:0000313" key="3">
    <source>
        <dbReference type="Proteomes" id="UP000514509"/>
    </source>
</evidence>
<keyword evidence="1" id="KW-0732">Signal</keyword>
<proteinExistence type="predicted"/>
<sequence>MRQYTFTFFLFCLLLVLTNTSFAQKGGTTYKTGIGLRGGYYATGLSIKHFIKSDAAVEGILGTGNRRRGLLLTLLYEKHGTAFQTRGLKWFYGLGGHLGNYRSDYYHRARHYDYREVTMFAVGVDGILGLEYKFSEIPFTLTLDFKPFVETIPGGIYGYGDAGLTVRYAF</sequence>
<keyword evidence="3" id="KW-1185">Reference proteome</keyword>
<feature type="signal peptide" evidence="1">
    <location>
        <begin position="1"/>
        <end position="23"/>
    </location>
</feature>
<accession>A0A7L7L4B5</accession>
<name>A0A7L7L4B5_9BACT</name>
<dbReference type="AlphaFoldDB" id="A0A7L7L4B5"/>
<feature type="chain" id="PRO_5029662363" description="DUF3575 domain-containing protein" evidence="1">
    <location>
        <begin position="24"/>
        <end position="170"/>
    </location>
</feature>
<dbReference type="RefSeq" id="WP_182414815.1">
    <property type="nucleotide sequence ID" value="NZ_CP055153.1"/>
</dbReference>
<organism evidence="2 3">
    <name type="scientific">Adhaeribacter radiodurans</name>
    <dbReference type="NCBI Taxonomy" id="2745197"/>
    <lineage>
        <taxon>Bacteria</taxon>
        <taxon>Pseudomonadati</taxon>
        <taxon>Bacteroidota</taxon>
        <taxon>Cytophagia</taxon>
        <taxon>Cytophagales</taxon>
        <taxon>Hymenobacteraceae</taxon>
        <taxon>Adhaeribacter</taxon>
    </lineage>
</organism>